<gene>
    <name evidence="2" type="ORF">R69888_03123</name>
</gene>
<dbReference type="InterPro" id="IPR029787">
    <property type="entry name" value="Nucleotide_cyclase"/>
</dbReference>
<reference evidence="2 3" key="1">
    <citation type="submission" date="2021-02" db="EMBL/GenBank/DDBJ databases">
        <authorList>
            <person name="Vanwijnsberghe S."/>
        </authorList>
    </citation>
    <scope>NUCLEOTIDE SEQUENCE [LARGE SCALE GENOMIC DNA]</scope>
    <source>
        <strain evidence="2 3">LMG 31837</strain>
    </source>
</reference>
<comment type="caution">
    <text evidence="2">The sequence shown here is derived from an EMBL/GenBank/DDBJ whole genome shotgun (WGS) entry which is preliminary data.</text>
</comment>
<sequence>MESNWRNYTSDDSDDRLQEILDAPAGSYEELDYIPDRARLTYRNGFYVNCTAVFIDIRGSSKLPALHTTPVLGKIYRAYISECVALLNTFRQCKEIFIAGDCVSGIFDTPLNEDVGAALLAAGSLNSLIAHLNYRLEKKGYAAISCGIGVSYGRALMLKSGYNGSGVNDVVWMGNVVNDASNLCHQGNKGGRSPVQVATTVYQKQEKRVKNFLMPVGGNLLYPAGITHYEGDICNIGMREWLNNKKAAIPLNGLLSLMSGQDAFANLISSPPKTKKVNWI</sequence>
<proteinExistence type="predicted"/>
<evidence type="ECO:0000313" key="2">
    <source>
        <dbReference type="EMBL" id="CAE6754619.1"/>
    </source>
</evidence>
<feature type="domain" description="Guanylate cyclase" evidence="1">
    <location>
        <begin position="51"/>
        <end position="184"/>
    </location>
</feature>
<accession>A0ABN7LK29</accession>
<dbReference type="Gene3D" id="3.30.70.1230">
    <property type="entry name" value="Nucleotide cyclase"/>
    <property type="match status" value="1"/>
</dbReference>
<keyword evidence="3" id="KW-1185">Reference proteome</keyword>
<evidence type="ECO:0000259" key="1">
    <source>
        <dbReference type="PROSITE" id="PS50125"/>
    </source>
</evidence>
<dbReference type="InterPro" id="IPR001054">
    <property type="entry name" value="A/G_cyclase"/>
</dbReference>
<protein>
    <recommendedName>
        <fullName evidence="1">Guanylate cyclase domain-containing protein</fullName>
    </recommendedName>
</protein>
<dbReference type="PROSITE" id="PS50125">
    <property type="entry name" value="GUANYLATE_CYCLASE_2"/>
    <property type="match status" value="1"/>
</dbReference>
<dbReference type="EMBL" id="CAJNBK010000007">
    <property type="protein sequence ID" value="CAE6754619.1"/>
    <property type="molecule type" value="Genomic_DNA"/>
</dbReference>
<organism evidence="2 3">
    <name type="scientific">Paraburkholderia haematera</name>
    <dbReference type="NCBI Taxonomy" id="2793077"/>
    <lineage>
        <taxon>Bacteria</taxon>
        <taxon>Pseudomonadati</taxon>
        <taxon>Pseudomonadota</taxon>
        <taxon>Betaproteobacteria</taxon>
        <taxon>Burkholderiales</taxon>
        <taxon>Burkholderiaceae</taxon>
        <taxon>Paraburkholderia</taxon>
    </lineage>
</organism>
<dbReference type="Proteomes" id="UP000672526">
    <property type="component" value="Unassembled WGS sequence"/>
</dbReference>
<dbReference type="RefSeq" id="WP_211612086.1">
    <property type="nucleotide sequence ID" value="NZ_CAJNBK010000007.1"/>
</dbReference>
<name>A0ABN7LK29_9BURK</name>
<dbReference type="SUPFAM" id="SSF55073">
    <property type="entry name" value="Nucleotide cyclase"/>
    <property type="match status" value="1"/>
</dbReference>
<evidence type="ECO:0000313" key="3">
    <source>
        <dbReference type="Proteomes" id="UP000672526"/>
    </source>
</evidence>